<reference evidence="2" key="1">
    <citation type="journal article" date="2020" name="J Insects Food Feed">
        <title>The yellow mealworm (Tenebrio molitor) genome: a resource for the emerging insects as food and feed industry.</title>
        <authorList>
            <person name="Eriksson T."/>
            <person name="Andere A."/>
            <person name="Kelstrup H."/>
            <person name="Emery V."/>
            <person name="Picard C."/>
        </authorList>
    </citation>
    <scope>NUCLEOTIDE SEQUENCE</scope>
    <source>
        <strain evidence="2">Stoneville</strain>
        <tissue evidence="2">Whole head</tissue>
    </source>
</reference>
<proteinExistence type="predicted"/>
<dbReference type="InterPro" id="IPR001938">
    <property type="entry name" value="Thaumatin"/>
</dbReference>
<dbReference type="PROSITE" id="PS51367">
    <property type="entry name" value="THAUMATIN_2"/>
    <property type="match status" value="3"/>
</dbReference>
<feature type="signal peptide" evidence="1">
    <location>
        <begin position="1"/>
        <end position="16"/>
    </location>
</feature>
<name>A0A8J6L800_TENMO</name>
<evidence type="ECO:0008006" key="4">
    <source>
        <dbReference type="Google" id="ProtNLM"/>
    </source>
</evidence>
<dbReference type="InterPro" id="IPR037176">
    <property type="entry name" value="Osmotin/thaumatin-like_sf"/>
</dbReference>
<organism evidence="2 3">
    <name type="scientific">Tenebrio molitor</name>
    <name type="common">Yellow mealworm beetle</name>
    <dbReference type="NCBI Taxonomy" id="7067"/>
    <lineage>
        <taxon>Eukaryota</taxon>
        <taxon>Metazoa</taxon>
        <taxon>Ecdysozoa</taxon>
        <taxon>Arthropoda</taxon>
        <taxon>Hexapoda</taxon>
        <taxon>Insecta</taxon>
        <taxon>Pterygota</taxon>
        <taxon>Neoptera</taxon>
        <taxon>Endopterygota</taxon>
        <taxon>Coleoptera</taxon>
        <taxon>Polyphaga</taxon>
        <taxon>Cucujiformia</taxon>
        <taxon>Tenebrionidae</taxon>
        <taxon>Tenebrio</taxon>
    </lineage>
</organism>
<protein>
    <recommendedName>
        <fullName evidence="4">Thaumatin-like protein</fullName>
    </recommendedName>
</protein>
<evidence type="ECO:0000256" key="1">
    <source>
        <dbReference type="SAM" id="SignalP"/>
    </source>
</evidence>
<dbReference type="PANTHER" id="PTHR31048">
    <property type="entry name" value="OS03G0233200 PROTEIN"/>
    <property type="match status" value="1"/>
</dbReference>
<evidence type="ECO:0000313" key="3">
    <source>
        <dbReference type="Proteomes" id="UP000719412"/>
    </source>
</evidence>
<dbReference type="FunFam" id="2.60.110.10:FF:000004">
    <property type="entry name" value="THAUMATIN-LIKE PROTEIN 1"/>
    <property type="match status" value="2"/>
</dbReference>
<keyword evidence="1" id="KW-0732">Signal</keyword>
<keyword evidence="3" id="KW-1185">Reference proteome</keyword>
<dbReference type="SUPFAM" id="SSF49870">
    <property type="entry name" value="Osmotin, thaumatin-like protein"/>
    <property type="match status" value="3"/>
</dbReference>
<reference evidence="2" key="2">
    <citation type="submission" date="2021-08" db="EMBL/GenBank/DDBJ databases">
        <authorList>
            <person name="Eriksson T."/>
        </authorList>
    </citation>
    <scope>NUCLEOTIDE SEQUENCE</scope>
    <source>
        <strain evidence="2">Stoneville</strain>
        <tissue evidence="2">Whole head</tissue>
    </source>
</reference>
<feature type="chain" id="PRO_5035293507" description="Thaumatin-like protein" evidence="1">
    <location>
        <begin position="17"/>
        <end position="647"/>
    </location>
</feature>
<dbReference type="EMBL" id="JABDTM020028184">
    <property type="protein sequence ID" value="KAH0809363.1"/>
    <property type="molecule type" value="Genomic_DNA"/>
</dbReference>
<dbReference type="Pfam" id="PF00314">
    <property type="entry name" value="Thaumatin"/>
    <property type="match status" value="3"/>
</dbReference>
<dbReference type="Gene3D" id="2.60.110.10">
    <property type="entry name" value="Thaumatin"/>
    <property type="match status" value="3"/>
</dbReference>
<evidence type="ECO:0000313" key="2">
    <source>
        <dbReference type="EMBL" id="KAH0809363.1"/>
    </source>
</evidence>
<dbReference type="CDD" id="cd09218">
    <property type="entry name" value="TLP-PA"/>
    <property type="match status" value="2"/>
</dbReference>
<dbReference type="Proteomes" id="UP000719412">
    <property type="component" value="Unassembled WGS sequence"/>
</dbReference>
<gene>
    <name evidence="2" type="ORF">GEV33_013425</name>
</gene>
<dbReference type="SMART" id="SM00205">
    <property type="entry name" value="THN"/>
    <property type="match status" value="2"/>
</dbReference>
<dbReference type="AlphaFoldDB" id="A0A8J6L800"/>
<comment type="caution">
    <text evidence="2">The sequence shown here is derived from an EMBL/GenBank/DDBJ whole genome shotgun (WGS) entry which is preliminary data.</text>
</comment>
<accession>A0A8J6L800</accession>
<dbReference type="PRINTS" id="PR00347">
    <property type="entry name" value="THAUMATIN"/>
</dbReference>
<sequence>MFAFVTLFALLAAAQAVEFEVINNEGGPVWLGVLGNPGHTNLNNGGVILNQGQSVTLQAEEDWAGRFWPRTWCNPDTNHCDTGDCGNVLECNGAGGVPPVSLAEITLKGWGNLDYYDISLVDGYNIRISLEPINGQGDGSEYSCRKCECAVNLLDSCPQELKVTNGEGAVVACNSACGAFNTDEYCCRGDHGTPETCKSSDWPVDYPAFFKQNCPDAYSYAYDDHKSTFTCQAEKYVITFAMIIKLFLLITCLATCFAVEFQILNREIGDIWVGIQGNPGHPHLNEGGFVLRPGQKTVIQAPSNWAGRFWARTWCNPNNNHCDTGDCGNKLKCNGAGGVPPASLAEITLKGHAGLDYYDISLVDGFNIMAAIEPIGATGDGGQYSCKKSACQVRLNDNCPEKLKVRNGNGVIACNSACNAFNTDQYCCRGAYGRPETCSSSDWPENYPQYFKSRCPDAYSYAYDDHKSTFTCKAETYLITFGGTQNLVFILEAVGHPPNNGTLIEAGNYTEIITLNEWEGSFYTYPEECLTSPCDYPVTKISVAFERYIFGDFYDFLMVDLNKGFNVPASIKSITRSDCDVISCDANLLEVCPEQDQIKNDKNELVACTTSVQNFQDFKEKCPNARVDGSDLDLGVCASMNYELTFG</sequence>